<dbReference type="SUPFAM" id="SSF81606">
    <property type="entry name" value="PP2C-like"/>
    <property type="match status" value="1"/>
</dbReference>
<dbReference type="EMBL" id="AEEH01000053">
    <property type="protein sequence ID" value="EFM24485.1"/>
    <property type="molecule type" value="Genomic_DNA"/>
</dbReference>
<dbReference type="PROSITE" id="PS51746">
    <property type="entry name" value="PPM_2"/>
    <property type="match status" value="1"/>
</dbReference>
<dbReference type="InterPro" id="IPR015655">
    <property type="entry name" value="PP2C"/>
</dbReference>
<dbReference type="Pfam" id="PF13672">
    <property type="entry name" value="PP2C_2"/>
    <property type="match status" value="1"/>
</dbReference>
<dbReference type="CDD" id="cd00143">
    <property type="entry name" value="PP2Cc"/>
    <property type="match status" value="1"/>
</dbReference>
<dbReference type="SMART" id="SM00331">
    <property type="entry name" value="PP2C_SIG"/>
    <property type="match status" value="1"/>
</dbReference>
<protein>
    <submittedName>
        <fullName evidence="2">Protein phosphatase 2C</fullName>
        <ecNumber evidence="2">3.1.3.16</ecNumber>
    </submittedName>
</protein>
<dbReference type="AlphaFoldDB" id="E0NP17"/>
<name>E0NP17_9FIRM</name>
<dbReference type="InterPro" id="IPR036457">
    <property type="entry name" value="PPM-type-like_dom_sf"/>
</dbReference>
<dbReference type="RefSeq" id="WP_008902681.1">
    <property type="nucleotide sequence ID" value="NZ_GL397071.1"/>
</dbReference>
<sequence>MKIAKRTDKGLVRANNEDYLYANSELNLFILCDGMGGHLAGETASKTAVLEISEYFKDLKIESSEEIEKAMIEAIEKANSKILKLSSENEKYSGMGTTLSLGLVYEDNLYYANIGDSRIYEMDKEGLRLLTRDDTYVNYLLDMGEISEEEAKNHPNKNVLTQALGTESKLKKKNVFVSPTKDKIFLMTSDGLTNMVTNNKIEEILKNEDLEAAADELLKEALDNGGVDNITFIIFTSRC</sequence>
<reference evidence="2 3" key="1">
    <citation type="submission" date="2010-07" db="EMBL/GenBank/DDBJ databases">
        <authorList>
            <person name="Muzny D."/>
            <person name="Qin X."/>
            <person name="Deng J."/>
            <person name="Jiang H."/>
            <person name="Liu Y."/>
            <person name="Qu J."/>
            <person name="Song X.-Z."/>
            <person name="Zhang L."/>
            <person name="Thornton R."/>
            <person name="Coyle M."/>
            <person name="Francisco L."/>
            <person name="Jackson L."/>
            <person name="Javaid M."/>
            <person name="Korchina V."/>
            <person name="Kovar C."/>
            <person name="Mata R."/>
            <person name="Mathew T."/>
            <person name="Ngo R."/>
            <person name="Nguyen L."/>
            <person name="Nguyen N."/>
            <person name="Okwuonu G."/>
            <person name="Ongeri F."/>
            <person name="Pham C."/>
            <person name="Simmons D."/>
            <person name="Wilczek-Boney K."/>
            <person name="Hale W."/>
            <person name="Jakkamsetti A."/>
            <person name="Pham P."/>
            <person name="Ruth R."/>
            <person name="San Lucas F."/>
            <person name="Warren J."/>
            <person name="Zhang J."/>
            <person name="Zhao Z."/>
            <person name="Zhou C."/>
            <person name="Zhu D."/>
            <person name="Lee S."/>
            <person name="Bess C."/>
            <person name="Blankenburg K."/>
            <person name="Forbes L."/>
            <person name="Fu Q."/>
            <person name="Gubbala S."/>
            <person name="Hirani K."/>
            <person name="Jayaseelan J.C."/>
            <person name="Lara F."/>
            <person name="Munidasa M."/>
            <person name="Palculict T."/>
            <person name="Patil S."/>
            <person name="Pu L.-L."/>
            <person name="Saada N."/>
            <person name="Tang L."/>
            <person name="Weissenberger G."/>
            <person name="Zhu Y."/>
            <person name="Hemphill L."/>
            <person name="Shang Y."/>
            <person name="Youmans B."/>
            <person name="Ayvaz T."/>
            <person name="Ross M."/>
            <person name="Santibanez J."/>
            <person name="Aqrawi P."/>
            <person name="Gross S."/>
            <person name="Joshi V."/>
            <person name="Fowler G."/>
            <person name="Nazareth L."/>
            <person name="Reid J."/>
            <person name="Worley K."/>
            <person name="Petrosino J."/>
            <person name="Highlander S."/>
            <person name="Gibbs R."/>
        </authorList>
    </citation>
    <scope>NUCLEOTIDE SEQUENCE [LARGE SCALE GENOMIC DNA]</scope>
    <source>
        <strain evidence="2 3">ATCC BAA-1640</strain>
    </source>
</reference>
<keyword evidence="3" id="KW-1185">Reference proteome</keyword>
<gene>
    <name evidence="2" type="primary">pphA</name>
    <name evidence="2" type="ORF">HMPREF9225_1906</name>
</gene>
<dbReference type="SMART" id="SM00332">
    <property type="entry name" value="PP2Cc"/>
    <property type="match status" value="1"/>
</dbReference>
<keyword evidence="2" id="KW-0378">Hydrolase</keyword>
<evidence type="ECO:0000313" key="3">
    <source>
        <dbReference type="Proteomes" id="UP000003280"/>
    </source>
</evidence>
<dbReference type="OrthoDB" id="9801841at2"/>
<dbReference type="eggNOG" id="COG0631">
    <property type="taxonomic scope" value="Bacteria"/>
</dbReference>
<dbReference type="HOGENOM" id="CLU_034545_4_1_9"/>
<dbReference type="Gene3D" id="3.60.40.10">
    <property type="entry name" value="PPM-type phosphatase domain"/>
    <property type="match status" value="1"/>
</dbReference>
<dbReference type="EC" id="3.1.3.16" evidence="2"/>
<evidence type="ECO:0000313" key="2">
    <source>
        <dbReference type="EMBL" id="EFM24485.1"/>
    </source>
</evidence>
<dbReference type="NCBIfam" id="NF033484">
    <property type="entry name" value="Stp1_PP2C_phos"/>
    <property type="match status" value="1"/>
</dbReference>
<evidence type="ECO:0000259" key="1">
    <source>
        <dbReference type="PROSITE" id="PS51746"/>
    </source>
</evidence>
<dbReference type="STRING" id="862517.HMPREF9225_1906"/>
<organism evidence="2 3">
    <name type="scientific">Peptoniphilus duerdenii ATCC BAA-1640</name>
    <dbReference type="NCBI Taxonomy" id="862517"/>
    <lineage>
        <taxon>Bacteria</taxon>
        <taxon>Bacillati</taxon>
        <taxon>Bacillota</taxon>
        <taxon>Tissierellia</taxon>
        <taxon>Tissierellales</taxon>
        <taxon>Peptoniphilaceae</taxon>
        <taxon>Peptoniphilus</taxon>
    </lineage>
</organism>
<dbReference type="GO" id="GO:0004722">
    <property type="term" value="F:protein serine/threonine phosphatase activity"/>
    <property type="evidence" value="ECO:0007669"/>
    <property type="project" value="UniProtKB-EC"/>
</dbReference>
<dbReference type="PANTHER" id="PTHR13832">
    <property type="entry name" value="PROTEIN PHOSPHATASE 2C"/>
    <property type="match status" value="1"/>
</dbReference>
<proteinExistence type="predicted"/>
<dbReference type="Proteomes" id="UP000003280">
    <property type="component" value="Unassembled WGS sequence"/>
</dbReference>
<accession>E0NP17</accession>
<dbReference type="PANTHER" id="PTHR13832:SF860">
    <property type="entry name" value="PROTEIN PHOSPHATASE PHPP"/>
    <property type="match status" value="1"/>
</dbReference>
<comment type="caution">
    <text evidence="2">The sequence shown here is derived from an EMBL/GenBank/DDBJ whole genome shotgun (WGS) entry which is preliminary data.</text>
</comment>
<dbReference type="InterPro" id="IPR001932">
    <property type="entry name" value="PPM-type_phosphatase-like_dom"/>
</dbReference>
<feature type="domain" description="PPM-type phosphatase" evidence="1">
    <location>
        <begin position="2"/>
        <end position="237"/>
    </location>
</feature>